<dbReference type="AlphaFoldDB" id="A0AAC8VPY7"/>
<evidence type="ECO:0000313" key="2">
    <source>
        <dbReference type="EMBL" id="ALB54909.1"/>
    </source>
</evidence>
<reference evidence="4" key="1">
    <citation type="submission" date="2015-07" db="EMBL/GenBank/DDBJ databases">
        <authorList>
            <person name="Moine D."/>
            <person name="Kassam M."/>
        </authorList>
    </citation>
    <scope>NUCLEOTIDE SEQUENCE [LARGE SCALE GENOMIC DNA]</scope>
    <source>
        <strain evidence="4">NCTC 9529</strain>
    </source>
</reference>
<sequence>MAGEQNAGSIVYEISAEVAPLLQGGRQASRTLTDLESSVNENINTFKKLDTQLSSTAKAVNEASNSSGKFRSTFQQAGYQIQDFIVQVQGGQSALVAFSQQGSQLAGAFGPAGAVVGAFIALGSVLTGVLMTALGSTSNEMEKLEKAATDLNKIVVINSQGVAALSNDYARLAVTNAALATQLRDAAIAKYASEVEKARSAIGNIVDQQSSWLRSINGGAASVKAAGNALDALSITTDNYTDAMSQASAAGPAFNQTTLTISNTVELLADKFSISRQSAFELIRMLNDLARNPSPNNVTRLSQAIGQMSSTTSEGKLALSGFREELTLSGASAANAEQAVKDLENQLSSLRTEAQQANFDNISKQLEAQRIALTKGKQAAVEYGISQQDLTKEQKDQLIASSRINAQLEQEKKAREDAERAAKKQSTVTESVAQKLENLRQKAMLAGATTQELSREQAILQAQQSLGKSATQEQIRLAGEYAAQAYDTASALKEQQKAEKQRQDTEKAYQNVRNQSSPVLSADNQFQQQMASLDAYVQLYPQKIAEVEQTRAAIEDQYRQQRMAAMWQEWQQQSEINQLAASAIDSLQGGATNAITGLVNGTQNLQEAFANIGTTILGSVVGGLVEMGIQWVKSQIMGQAAAAASLASTMAQATAAASAWAPAAISASIATYGSAAAVGQTAYAGSLLAAKGMAVAGAREHGGPVSANSMYRVGEGGKPEIYQANNGSQYMIPGDNGRVISNRDMQKGGSGGSSIVQNINFEINTTGGIDDATMSKMAQMMKQVSLKTIRDQQRPNGLLNRGK</sequence>
<keyword evidence="1" id="KW-0175">Coiled coil</keyword>
<organism evidence="2 4">
    <name type="scientific">Cronobacter universalis NCTC 9529</name>
    <dbReference type="NCBI Taxonomy" id="1074000"/>
    <lineage>
        <taxon>Bacteria</taxon>
        <taxon>Pseudomonadati</taxon>
        <taxon>Pseudomonadota</taxon>
        <taxon>Gammaproteobacteria</taxon>
        <taxon>Enterobacterales</taxon>
        <taxon>Enterobacteriaceae</taxon>
        <taxon>Cronobacter</taxon>
    </lineage>
</organism>
<feature type="coiled-coil region" evidence="1">
    <location>
        <begin position="333"/>
        <end position="360"/>
    </location>
</feature>
<proteinExistence type="predicted"/>
<dbReference type="EMBL" id="UFYH01000001">
    <property type="protein sequence ID" value="STD07415.1"/>
    <property type="molecule type" value="Genomic_DNA"/>
</dbReference>
<accession>A0AAC8VPY7</accession>
<reference evidence="2 4" key="3">
    <citation type="journal article" date="2016" name="Genome Announc.">
        <title>Fully Closed Genome Sequences of Five Type Strains of the Genus Cronobacter and One Cronobacter sakazakii Strain.</title>
        <authorList>
            <person name="Moine D."/>
            <person name="Kassam M."/>
            <person name="Baert L."/>
            <person name="Tang Y."/>
            <person name="Barretto C."/>
            <person name="Ngom Bru C."/>
            <person name="Klijn A."/>
            <person name="Descombes P."/>
        </authorList>
    </citation>
    <scope>NUCLEOTIDE SEQUENCE [LARGE SCALE GENOMIC DNA]</scope>
    <source>
        <strain evidence="2 4">NCTC 9529</strain>
    </source>
</reference>
<protein>
    <submittedName>
        <fullName evidence="2">Phage tail protein</fullName>
    </submittedName>
    <submittedName>
        <fullName evidence="3">Phage-related minor tail protein</fullName>
    </submittedName>
</protein>
<dbReference type="Proteomes" id="UP000061974">
    <property type="component" value="Chromosome"/>
</dbReference>
<dbReference type="EMBL" id="CP012257">
    <property type="protein sequence ID" value="ALB54909.1"/>
    <property type="molecule type" value="Genomic_DNA"/>
</dbReference>
<keyword evidence="5" id="KW-1185">Reference proteome</keyword>
<dbReference type="Proteomes" id="UP000254849">
    <property type="component" value="Unassembled WGS sequence"/>
</dbReference>
<feature type="coiled-coil region" evidence="1">
    <location>
        <begin position="401"/>
        <end position="428"/>
    </location>
</feature>
<gene>
    <name evidence="2" type="ORF">AFK65_09630</name>
    <name evidence="3" type="ORF">NCTC9529_01972</name>
</gene>
<evidence type="ECO:0000313" key="3">
    <source>
        <dbReference type="EMBL" id="STD07415.1"/>
    </source>
</evidence>
<evidence type="ECO:0000313" key="4">
    <source>
        <dbReference type="Proteomes" id="UP000061974"/>
    </source>
</evidence>
<evidence type="ECO:0000256" key="1">
    <source>
        <dbReference type="SAM" id="Coils"/>
    </source>
</evidence>
<name>A0AAC8VPY7_9ENTR</name>
<dbReference type="RefSeq" id="WP_236612729.1">
    <property type="nucleotide sequence ID" value="NZ_AJKW01000009.1"/>
</dbReference>
<evidence type="ECO:0000313" key="5">
    <source>
        <dbReference type="Proteomes" id="UP000254849"/>
    </source>
</evidence>
<reference evidence="4" key="2">
    <citation type="submission" date="2015-09" db="EMBL/GenBank/DDBJ databases">
        <title>Cronobacter genome sequencing and assembly.</title>
        <authorList>
            <person name="Descombes P."/>
            <person name="Baert L."/>
            <person name="Ngom-Bru C."/>
            <person name="Barretto C."/>
        </authorList>
    </citation>
    <scope>NUCLEOTIDE SEQUENCE [LARGE SCALE GENOMIC DNA]</scope>
    <source>
        <strain evidence="4">NCTC 9529</strain>
    </source>
</reference>
<reference evidence="3 5" key="4">
    <citation type="submission" date="2018-06" db="EMBL/GenBank/DDBJ databases">
        <authorList>
            <consortium name="Pathogen Informatics"/>
            <person name="Doyle S."/>
        </authorList>
    </citation>
    <scope>NUCLEOTIDE SEQUENCE [LARGE SCALE GENOMIC DNA]</scope>
    <source>
        <strain evidence="5">NCTC 9529</strain>
        <strain evidence="3">NCTC9529</strain>
    </source>
</reference>
<dbReference type="KEGG" id="cui:AFK65_09630"/>